<feature type="compositionally biased region" description="Basic and acidic residues" evidence="6">
    <location>
        <begin position="133"/>
        <end position="146"/>
    </location>
</feature>
<feature type="repeat" description="PPR" evidence="5">
    <location>
        <begin position="631"/>
        <end position="665"/>
    </location>
</feature>
<evidence type="ECO:0000313" key="7">
    <source>
        <dbReference type="EMBL" id="TKA61111.1"/>
    </source>
</evidence>
<organism evidence="7 8">
    <name type="scientific">Friedmanniomyces simplex</name>
    <dbReference type="NCBI Taxonomy" id="329884"/>
    <lineage>
        <taxon>Eukaryota</taxon>
        <taxon>Fungi</taxon>
        <taxon>Dikarya</taxon>
        <taxon>Ascomycota</taxon>
        <taxon>Pezizomycotina</taxon>
        <taxon>Dothideomycetes</taxon>
        <taxon>Dothideomycetidae</taxon>
        <taxon>Mycosphaerellales</taxon>
        <taxon>Teratosphaeriaceae</taxon>
        <taxon>Friedmanniomyces</taxon>
    </lineage>
</organism>
<keyword evidence="8" id="KW-1185">Reference proteome</keyword>
<sequence>MLHSSFWQHGAGDLDLPPWAVSMLPTPSDLPLRPYDSPRAGGSGSGGSKRSADKGTVLVTSTDGAFLDFLYPPQALAWAKRTSGPQGEQRNAKRLPEGFAQVSRGYASRAREEAVGGGSSQAGQPGGSQRNQETYEPHDVHGDRTSGEFAQVAGKRRVKRHLEEDLLVAGRTKLAQSVVAELSDHRSDTDSARRIKDTERADGIPLDYGGSDFANSPGDLAEAEIDVIERLRGMLAQRRRDAHEDPAIQLAATQRVLEAYDTLDITRKDDVRLKGEMMSWLSLQGNSEADVRYAELYHSLPLEHRTVSLYQAALAVFLRRGLHVHAVRLHREALKNVPNGVQVTKSFFEYAVKEQRWQLAINIEAQYRLQNSRGEAGQQLFWLHVSEMPRLIRLALDLAKHVRALAKARTINEEVQRFCGHFYAEALVQEFQTNNANVIEAAFDAKGIPKGSIGRLFEHLHHLGDDAPRFYERMILSLVDQKRAVYQYPQVHRLVSYAYLRLHKMEHRISESVLMALLKALIRYWGRNRVQTETHHSVNIFALTADWRRYHGTVSKAAMQQLLSWHAGCGRQGSFKSALRYYKKHYPTYEDQKSVLADAIYLHARRCDLEKAQAAFDEAIELTAQHDEAPPLICWNVLIHAYSRSDNLEGGLDRLQALIDKGLKPDEFSFHPITEMLAKRGDVESVKDMLAQYDTLAQKKREVAFTGSLLTAHVNCDEIEKAEVLLGDSIKEVKTGNVRGSLTGSFNIILTGHALRRDIEATMRTYRWMKAEGIRMDADTYAALMQALTTHGQTDAAYKILRVVMRDKLLEPTAFHYALVMTGYVNEGHFDIALKVHKVMRDRNIRPTVSSNVIYMKARALEERAKVGNFNGQDHDAAPLKQTMNDMRVLLIRSTGKELAPKQPGLGHGLGLSATATPAAYVSYLIYVHGRRQCFAAVKRIYSDYQEKLRKLGQADAQAPIPLLTALMTANLQAKEYEEVERCWQLARDQADELAKVVPVSQLKPAVAQEGPEQDVMQLQAPKSDDAEEAGFQVYGAITTDNQSSTEESPPPTQALEAQVSEGSYQPSAPKLSPARRHILSRPLRYYLYSLSAQGRIAEMLSTVRKCLSHGYIFDNRTWNVFIQLLCQASPPLVLLAFTLTERFLIPHFQGWMRDSNPGAWPSSLEARPEGLQYIRARYLRPGQLMPQYRTMVVLASALLHLRRTQASGRRGTNWSEPAAGMEKYVGTVRQLLQKAPKTVLAVQRMPAVDDALQNRLLRRR</sequence>
<feature type="region of interest" description="Disordered" evidence="6">
    <location>
        <begin position="22"/>
        <end position="56"/>
    </location>
</feature>
<evidence type="ECO:0000256" key="4">
    <source>
        <dbReference type="ARBA" id="ARBA00044511"/>
    </source>
</evidence>
<dbReference type="Proteomes" id="UP000309340">
    <property type="component" value="Unassembled WGS sequence"/>
</dbReference>
<evidence type="ECO:0000256" key="2">
    <source>
        <dbReference type="ARBA" id="ARBA00022737"/>
    </source>
</evidence>
<dbReference type="PANTHER" id="PTHR47447:SF17">
    <property type="entry name" value="OS12G0638900 PROTEIN"/>
    <property type="match status" value="1"/>
</dbReference>
<dbReference type="EMBL" id="NAJQ01001275">
    <property type="protein sequence ID" value="TKA61111.1"/>
    <property type="molecule type" value="Genomic_DNA"/>
</dbReference>
<dbReference type="PROSITE" id="PS51375">
    <property type="entry name" value="PPR"/>
    <property type="match status" value="3"/>
</dbReference>
<gene>
    <name evidence="7" type="ORF">B0A55_12808</name>
</gene>
<feature type="compositionally biased region" description="Gly residues" evidence="6">
    <location>
        <begin position="115"/>
        <end position="126"/>
    </location>
</feature>
<dbReference type="NCBIfam" id="TIGR00756">
    <property type="entry name" value="PPR"/>
    <property type="match status" value="2"/>
</dbReference>
<evidence type="ECO:0000256" key="6">
    <source>
        <dbReference type="SAM" id="MobiDB-lite"/>
    </source>
</evidence>
<dbReference type="OrthoDB" id="185373at2759"/>
<evidence type="ECO:0000256" key="5">
    <source>
        <dbReference type="PROSITE-ProRule" id="PRU00708"/>
    </source>
</evidence>
<accession>A0A4U0WEL6</accession>
<dbReference type="Pfam" id="PF01535">
    <property type="entry name" value="PPR"/>
    <property type="match status" value="1"/>
</dbReference>
<protein>
    <recommendedName>
        <fullName evidence="9">Pentacotripeptide-repeat region of PRORP domain-containing protein</fullName>
    </recommendedName>
</protein>
<dbReference type="PANTHER" id="PTHR47447">
    <property type="entry name" value="OS03G0856100 PROTEIN"/>
    <property type="match status" value="1"/>
</dbReference>
<comment type="caution">
    <text evidence="7">The sequence shown here is derived from an EMBL/GenBank/DDBJ whole genome shotgun (WGS) entry which is preliminary data.</text>
</comment>
<evidence type="ECO:0000256" key="1">
    <source>
        <dbReference type="ARBA" id="ARBA00006192"/>
    </source>
</evidence>
<name>A0A4U0WEL6_9PEZI</name>
<dbReference type="Pfam" id="PF13812">
    <property type="entry name" value="PPR_3"/>
    <property type="match status" value="1"/>
</dbReference>
<evidence type="ECO:0000313" key="8">
    <source>
        <dbReference type="Proteomes" id="UP000309340"/>
    </source>
</evidence>
<evidence type="ECO:0000256" key="3">
    <source>
        <dbReference type="ARBA" id="ARBA00044493"/>
    </source>
</evidence>
<dbReference type="STRING" id="329884.A0A4U0WEL6"/>
<reference evidence="7 8" key="1">
    <citation type="submission" date="2017-03" db="EMBL/GenBank/DDBJ databases">
        <title>Genomes of endolithic fungi from Antarctica.</title>
        <authorList>
            <person name="Coleine C."/>
            <person name="Masonjones S."/>
            <person name="Stajich J.E."/>
        </authorList>
    </citation>
    <scope>NUCLEOTIDE SEQUENCE [LARGE SCALE GENOMIC DNA]</scope>
    <source>
        <strain evidence="7 8">CCFEE 5184</strain>
    </source>
</reference>
<feature type="repeat" description="PPR" evidence="5">
    <location>
        <begin position="813"/>
        <end position="847"/>
    </location>
</feature>
<dbReference type="InterPro" id="IPR011990">
    <property type="entry name" value="TPR-like_helical_dom_sf"/>
</dbReference>
<comment type="similarity">
    <text evidence="1">Belongs to the CCM1 family.</text>
</comment>
<dbReference type="InterPro" id="IPR002885">
    <property type="entry name" value="PPR_rpt"/>
</dbReference>
<proteinExistence type="inferred from homology"/>
<keyword evidence="2" id="KW-0677">Repeat</keyword>
<evidence type="ECO:0008006" key="9">
    <source>
        <dbReference type="Google" id="ProtNLM"/>
    </source>
</evidence>
<feature type="region of interest" description="Disordered" evidence="6">
    <location>
        <begin position="1041"/>
        <end position="1072"/>
    </location>
</feature>
<comment type="subunit">
    <text evidence="4">Binds to mitochondrial small subunit 15S rRNA.</text>
</comment>
<feature type="region of interest" description="Disordered" evidence="6">
    <location>
        <begin position="80"/>
        <end position="152"/>
    </location>
</feature>
<feature type="repeat" description="PPR" evidence="5">
    <location>
        <begin position="777"/>
        <end position="812"/>
    </location>
</feature>
<comment type="function">
    <text evidence="3">Regulates mitochondrial small subunit maturation by controlling 15S rRNA 5'-end processing. Localizes to the 5' precursor of the 15S rRNA in a position that is subsequently occupied by mS47 in the mature yeast mtSSU. Uses structure and sequence-specific RNA recognition, binding to a single-stranded region of the precursor and specifically recognizing bases -6 to -1. The exchange of Ccm1 for mS47 is coupled to the irreversible removal of precursor rRNA that is accompanied by conformational changes of the mitoribosomal proteins uS5m and mS26. These conformational changes signal completion of 5'-end rRNA processing through protection of the mature 5'-end of the 15S rRNA and stabilization of mS47. The removal of the 5' precursor together with the dissociation of Ccm1 may be catalyzed by the 5'-3' exoribonuclease Pet127. Involved in the specific removal of group I introns in mitochondrial encoded transcripts.</text>
</comment>
<dbReference type="Gene3D" id="1.25.40.10">
    <property type="entry name" value="Tetratricopeptide repeat domain"/>
    <property type="match status" value="2"/>
</dbReference>
<dbReference type="AlphaFoldDB" id="A0A4U0WEL6"/>